<dbReference type="InterPro" id="IPR009057">
    <property type="entry name" value="Homeodomain-like_sf"/>
</dbReference>
<evidence type="ECO:0000313" key="5">
    <source>
        <dbReference type="EMBL" id="SFN88897.1"/>
    </source>
</evidence>
<evidence type="ECO:0000256" key="3">
    <source>
        <dbReference type="ARBA" id="ARBA00023163"/>
    </source>
</evidence>
<name>A0A1I5CPN7_9NEIS</name>
<feature type="domain" description="HTH araC/xylS-type" evidence="4">
    <location>
        <begin position="228"/>
        <end position="326"/>
    </location>
</feature>
<reference evidence="6" key="1">
    <citation type="submission" date="2016-10" db="EMBL/GenBank/DDBJ databases">
        <authorList>
            <person name="Varghese N."/>
            <person name="Submissions S."/>
        </authorList>
    </citation>
    <scope>NUCLEOTIDE SEQUENCE [LARGE SCALE GENOMIC DNA]</scope>
    <source>
        <strain evidence="6">DSM 6150</strain>
    </source>
</reference>
<dbReference type="SUPFAM" id="SSF46689">
    <property type="entry name" value="Homeodomain-like"/>
    <property type="match status" value="2"/>
</dbReference>
<dbReference type="InterPro" id="IPR050204">
    <property type="entry name" value="AraC_XylS_family_regulators"/>
</dbReference>
<keyword evidence="2 5" id="KW-0238">DNA-binding</keyword>
<dbReference type="Gene3D" id="1.10.10.60">
    <property type="entry name" value="Homeodomain-like"/>
    <property type="match status" value="1"/>
</dbReference>
<accession>A0A1I5CPN7</accession>
<organism evidence="5 6">
    <name type="scientific">Formivibrio citricus</name>
    <dbReference type="NCBI Taxonomy" id="83765"/>
    <lineage>
        <taxon>Bacteria</taxon>
        <taxon>Pseudomonadati</taxon>
        <taxon>Pseudomonadota</taxon>
        <taxon>Betaproteobacteria</taxon>
        <taxon>Neisseriales</taxon>
        <taxon>Chitinibacteraceae</taxon>
        <taxon>Formivibrio</taxon>
    </lineage>
</organism>
<dbReference type="GO" id="GO:0003700">
    <property type="term" value="F:DNA-binding transcription factor activity"/>
    <property type="evidence" value="ECO:0007669"/>
    <property type="project" value="InterPro"/>
</dbReference>
<dbReference type="PANTHER" id="PTHR46796:SF12">
    <property type="entry name" value="HTH-TYPE DNA-BINDING TRANSCRIPTIONAL ACTIVATOR EUTR"/>
    <property type="match status" value="1"/>
</dbReference>
<dbReference type="PANTHER" id="PTHR46796">
    <property type="entry name" value="HTH-TYPE TRANSCRIPTIONAL ACTIVATOR RHAS-RELATED"/>
    <property type="match status" value="1"/>
</dbReference>
<dbReference type="PROSITE" id="PS01124">
    <property type="entry name" value="HTH_ARAC_FAMILY_2"/>
    <property type="match status" value="1"/>
</dbReference>
<dbReference type="EMBL" id="FOVE01000020">
    <property type="protein sequence ID" value="SFN88897.1"/>
    <property type="molecule type" value="Genomic_DNA"/>
</dbReference>
<evidence type="ECO:0000256" key="1">
    <source>
        <dbReference type="ARBA" id="ARBA00023015"/>
    </source>
</evidence>
<dbReference type="SMART" id="SM00342">
    <property type="entry name" value="HTH_ARAC"/>
    <property type="match status" value="1"/>
</dbReference>
<evidence type="ECO:0000256" key="2">
    <source>
        <dbReference type="ARBA" id="ARBA00023125"/>
    </source>
</evidence>
<dbReference type="GO" id="GO:0043565">
    <property type="term" value="F:sequence-specific DNA binding"/>
    <property type="evidence" value="ECO:0007669"/>
    <property type="project" value="InterPro"/>
</dbReference>
<dbReference type="AlphaFoldDB" id="A0A1I5CPN7"/>
<keyword evidence="3" id="KW-0804">Transcription</keyword>
<dbReference type="STRING" id="83765.SAMN05660284_02461"/>
<dbReference type="Proteomes" id="UP000242869">
    <property type="component" value="Unassembled WGS sequence"/>
</dbReference>
<dbReference type="Pfam" id="PF12833">
    <property type="entry name" value="HTH_18"/>
    <property type="match status" value="1"/>
</dbReference>
<gene>
    <name evidence="5" type="ORF">SAMN05660284_02461</name>
</gene>
<proteinExistence type="predicted"/>
<dbReference type="InterPro" id="IPR018060">
    <property type="entry name" value="HTH_AraC"/>
</dbReference>
<protein>
    <submittedName>
        <fullName evidence="5">AraC-type DNA-binding protein</fullName>
    </submittedName>
</protein>
<keyword evidence="6" id="KW-1185">Reference proteome</keyword>
<keyword evidence="1" id="KW-0805">Transcription regulation</keyword>
<evidence type="ECO:0000313" key="6">
    <source>
        <dbReference type="Proteomes" id="UP000242869"/>
    </source>
</evidence>
<evidence type="ECO:0000259" key="4">
    <source>
        <dbReference type="PROSITE" id="PS01124"/>
    </source>
</evidence>
<sequence length="335" mass="36756">MFHFSGPRERMQTRMNKLESPHDFSRLWSPLASMAELELDSTPLFPAFSGESDYLGLRQGAGIFRVRWEGGGGMLHLMLAPALRFFFKLDGRYGLSVSGDTFRTGGSSPALVCGPYVPEMHSVRLSLSASPPGQVNELLVFVLPWAWLGERGLPAEKWPAGLLTEALDPVLQGKVRGLAAWMDRPEVAAEVLSLRVEALLLSIVADLIEQRGATDSVAVMPAEQSRLQMLKDFLDSGDADDMQLADIARHAGSNVSTLQSRFRRVFGKTICEYLRESRLRRVAERIEREGISIGLAAELAGYSSQGNFSTAFRRCFGVSPGQVKAGVARVGEAWP</sequence>